<reference evidence="1 2" key="1">
    <citation type="submission" date="2016-08" db="EMBL/GenBank/DDBJ databases">
        <title>Identification and validation of antigenic proteins from Pajaroellobacter abortibovis using de-novo genome sequence assembly and reverse vaccinology.</title>
        <authorList>
            <person name="Welly B.T."/>
            <person name="Miller M.R."/>
            <person name="Stott J.L."/>
            <person name="Blanchard M.T."/>
            <person name="Islas-Trejo A.D."/>
            <person name="O'Rourke S.M."/>
            <person name="Young A.E."/>
            <person name="Medrano J.F."/>
            <person name="Van Eenennaam A.L."/>
        </authorList>
    </citation>
    <scope>NUCLEOTIDE SEQUENCE [LARGE SCALE GENOMIC DNA]</scope>
    <source>
        <strain evidence="1 2">BTF92-0548A/99-0131</strain>
    </source>
</reference>
<protein>
    <submittedName>
        <fullName evidence="1">Uncharacterized protein</fullName>
    </submittedName>
</protein>
<dbReference type="Proteomes" id="UP000185544">
    <property type="component" value="Chromosome"/>
</dbReference>
<evidence type="ECO:0000313" key="2">
    <source>
        <dbReference type="Proteomes" id="UP000185544"/>
    </source>
</evidence>
<organism evidence="1 2">
    <name type="scientific">Pajaroellobacter abortibovis</name>
    <dbReference type="NCBI Taxonomy" id="1882918"/>
    <lineage>
        <taxon>Bacteria</taxon>
        <taxon>Pseudomonadati</taxon>
        <taxon>Myxococcota</taxon>
        <taxon>Polyangia</taxon>
        <taxon>Polyangiales</taxon>
        <taxon>Polyangiaceae</taxon>
    </lineage>
</organism>
<gene>
    <name evidence="1" type="ORF">BCY86_03755</name>
</gene>
<dbReference type="AlphaFoldDB" id="A0A1L6MWF3"/>
<dbReference type="EMBL" id="CP016908">
    <property type="protein sequence ID" value="APR99890.1"/>
    <property type="molecule type" value="Genomic_DNA"/>
</dbReference>
<proteinExistence type="predicted"/>
<keyword evidence="2" id="KW-1185">Reference proteome</keyword>
<accession>A0A1L6MWF3</accession>
<evidence type="ECO:0000313" key="1">
    <source>
        <dbReference type="EMBL" id="APR99890.1"/>
    </source>
</evidence>
<dbReference type="KEGG" id="pabo:BCY86_03755"/>
<sequence length="86" mass="9532">MFASSIVANSIMKFDMLKDVTFTNDKGISRATEVYNHLVGQGQKTKHLSVTFNPILIAMKSYSSRSNDFEKGVPLYSVNGAQITKI</sequence>
<name>A0A1L6MWF3_9BACT</name>